<evidence type="ECO:0000313" key="10">
    <source>
        <dbReference type="Proteomes" id="UP001355207"/>
    </source>
</evidence>
<accession>A0AAX4K5H4</accession>
<keyword evidence="2 5" id="KW-0378">Hydrolase</keyword>
<keyword evidence="10" id="KW-1185">Reference proteome</keyword>
<feature type="region of interest" description="Disordered" evidence="6">
    <location>
        <begin position="47"/>
        <end position="76"/>
    </location>
</feature>
<name>A0AAX4K5H4_9TREE</name>
<feature type="active site" description="Proton acceptor" evidence="5">
    <location>
        <position position="487"/>
    </location>
</feature>
<feature type="compositionally biased region" description="Low complexity" evidence="6">
    <location>
        <begin position="798"/>
        <end position="824"/>
    </location>
</feature>
<dbReference type="GO" id="GO:0006641">
    <property type="term" value="P:triglyceride metabolic process"/>
    <property type="evidence" value="ECO:0007669"/>
    <property type="project" value="UniProtKB-ARBA"/>
</dbReference>
<sequence length="975" mass="108552">MARSGNPTSATSGSRKDQLLNENFVNEEHLKAFASALTVNDTLHLDGEASPLSPRSPPVPLDSPNIGTSSSSRLQPTTWKYGPDNGAFHSGPSGSGERVEKLTATSDFAPIHQRVSKRPRTSNQGLTYHLIRWPLLGFFFTIIYFEFLTYVITRQVVNVFEWLVAWRGPKVKLRRALRNAKTYDEWITAAKNLDSNLGFDEWKETEEDGYFDYILVKRVKRTLTRLRAARDARGLMDALAICVRSNFAGTESVKMYSETFFGTKRVIEEHVNEVATCLDFVRTSTDVPLDEKRAFFRAINKHYGASALCLSGGASFGYYHFGVVKAFLDADLLPRVVTGTSAGGLIAALLCTRTDDELRDLLVPELADKITACQDSFTVWFKRLRQTGARFDTVDWARKGMWFTRGSMTFKEAYERTGRALNISVVPSDRHSPTILLNHLTAPNCLIWSANLASAAVPGILNPVVLMAKDRDGNVKPHNLGGSRFKDGSLREDIPLGSLHTQFNCNFSIVSQTNPHIHLFFFAPRGSVGRPVAHRKGKGWRGGFILSALESYIKLDLSKHFKVIRDLDLMPQLLQSDWSGVFLQRFSGDLTLTPRTSLGDWFRILSDPDRNQLDHMLKTGQRVTWPALRMVKNRMTIERAILRGRTEVRSAIHRDRTSNDVTSPPKDMGGLKVPDIVPIESDVDAGFASRTRRSRGTRGSGGLGITTNFDSENINNTSSALGLSQTTRRRRNVPRRRRASEVFALDSDEVEDQLLLSTSPRGSTPAITTTTDNNRRGYSINLGDTLRHVRAPSLSALSSPFRSIRQSSSPSPLSENPPSSPSASTFNNQVQREGNNQNQPPKVKSQLSITRWFGGASDSSSDEDSNDAEEDEYNWRRKNQSADKNGANSTTDEDDEEIEDEDEVELLNTDQSRIETIPGGERVSQRQIDQNTASGPSQSYSPRSSENNDNSQGIASIIIQDELGNTPPQQDINNN</sequence>
<reference evidence="9 10" key="1">
    <citation type="submission" date="2024-01" db="EMBL/GenBank/DDBJ databases">
        <title>Comparative genomics of Cryptococcus and Kwoniella reveals pathogenesis evolution and contrasting modes of karyotype evolution via chromosome fusion or intercentromeric recombination.</title>
        <authorList>
            <person name="Coelho M.A."/>
            <person name="David-Palma M."/>
            <person name="Shea T."/>
            <person name="Bowers K."/>
            <person name="McGinley-Smith S."/>
            <person name="Mohammad A.W."/>
            <person name="Gnirke A."/>
            <person name="Yurkov A.M."/>
            <person name="Nowrousian M."/>
            <person name="Sun S."/>
            <person name="Cuomo C.A."/>
            <person name="Heitman J."/>
        </authorList>
    </citation>
    <scope>NUCLEOTIDE SEQUENCE [LARGE SCALE GENOMIC DNA]</scope>
    <source>
        <strain evidence="9 10">CBS 6074</strain>
    </source>
</reference>
<evidence type="ECO:0000256" key="6">
    <source>
        <dbReference type="SAM" id="MobiDB-lite"/>
    </source>
</evidence>
<evidence type="ECO:0000256" key="5">
    <source>
        <dbReference type="PROSITE-ProRule" id="PRU01161"/>
    </source>
</evidence>
<dbReference type="InterPro" id="IPR002641">
    <property type="entry name" value="PNPLA_dom"/>
</dbReference>
<evidence type="ECO:0000256" key="2">
    <source>
        <dbReference type="ARBA" id="ARBA00022801"/>
    </source>
</evidence>
<dbReference type="CDD" id="cd07232">
    <property type="entry name" value="Pat_PLPL"/>
    <property type="match status" value="1"/>
</dbReference>
<keyword evidence="3 5" id="KW-0442">Lipid degradation</keyword>
<dbReference type="RefSeq" id="XP_066079733.1">
    <property type="nucleotide sequence ID" value="XM_066223636.1"/>
</dbReference>
<feature type="compositionally biased region" description="Basic residues" evidence="6">
    <location>
        <begin position="727"/>
        <end position="737"/>
    </location>
</feature>
<feature type="compositionally biased region" description="Polar residues" evidence="6">
    <location>
        <begin position="966"/>
        <end position="975"/>
    </location>
</feature>
<dbReference type="PANTHER" id="PTHR14226:SF66">
    <property type="entry name" value="TRIACYLGLYCEROL LIPASE PTL2"/>
    <property type="match status" value="1"/>
</dbReference>
<evidence type="ECO:0000256" key="4">
    <source>
        <dbReference type="ARBA" id="ARBA00023098"/>
    </source>
</evidence>
<feature type="compositionally biased region" description="Polar residues" evidence="6">
    <location>
        <begin position="755"/>
        <end position="772"/>
    </location>
</feature>
<feature type="compositionally biased region" description="Acidic residues" evidence="6">
    <location>
        <begin position="891"/>
        <end position="905"/>
    </location>
</feature>
<feature type="region of interest" description="Disordered" evidence="6">
    <location>
        <begin position="797"/>
        <end position="975"/>
    </location>
</feature>
<feature type="compositionally biased region" description="Low complexity" evidence="6">
    <location>
        <begin position="934"/>
        <end position="945"/>
    </location>
</feature>
<organism evidence="9 10">
    <name type="scientific">Kwoniella dendrophila CBS 6074</name>
    <dbReference type="NCBI Taxonomy" id="1295534"/>
    <lineage>
        <taxon>Eukaryota</taxon>
        <taxon>Fungi</taxon>
        <taxon>Dikarya</taxon>
        <taxon>Basidiomycota</taxon>
        <taxon>Agaricomycotina</taxon>
        <taxon>Tremellomycetes</taxon>
        <taxon>Tremellales</taxon>
        <taxon>Cryptococcaceae</taxon>
        <taxon>Kwoniella</taxon>
    </lineage>
</organism>
<dbReference type="InterPro" id="IPR016035">
    <property type="entry name" value="Acyl_Trfase/lysoPLipase"/>
</dbReference>
<feature type="region of interest" description="Disordered" evidence="6">
    <location>
        <begin position="690"/>
        <end position="737"/>
    </location>
</feature>
<feature type="region of interest" description="Disordered" evidence="6">
    <location>
        <begin position="1"/>
        <end position="22"/>
    </location>
</feature>
<feature type="compositionally biased region" description="Acidic residues" evidence="6">
    <location>
        <begin position="860"/>
        <end position="872"/>
    </location>
</feature>
<evidence type="ECO:0000259" key="8">
    <source>
        <dbReference type="PROSITE" id="PS51635"/>
    </source>
</evidence>
<evidence type="ECO:0000256" key="3">
    <source>
        <dbReference type="ARBA" id="ARBA00022963"/>
    </source>
</evidence>
<comment type="caution">
    <text evidence="5">Lacks conserved residue(s) required for the propagation of feature annotation.</text>
</comment>
<dbReference type="PANTHER" id="PTHR14226">
    <property type="entry name" value="NEUROPATHY TARGET ESTERASE/SWISS CHEESE D.MELANOGASTER"/>
    <property type="match status" value="1"/>
</dbReference>
<dbReference type="Pfam" id="PF01734">
    <property type="entry name" value="Patatin"/>
    <property type="match status" value="1"/>
</dbReference>
<keyword evidence="7" id="KW-0472">Membrane</keyword>
<dbReference type="SUPFAM" id="SSF52151">
    <property type="entry name" value="FabD/lysophospholipase-like"/>
    <property type="match status" value="1"/>
</dbReference>
<dbReference type="GO" id="GO:0016042">
    <property type="term" value="P:lipid catabolic process"/>
    <property type="evidence" value="ECO:0007669"/>
    <property type="project" value="UniProtKB-UniRule"/>
</dbReference>
<dbReference type="AlphaFoldDB" id="A0AAX4K5H4"/>
<keyword evidence="4 5" id="KW-0443">Lipid metabolism</keyword>
<dbReference type="EMBL" id="CP144108">
    <property type="protein sequence ID" value="WWC92971.1"/>
    <property type="molecule type" value="Genomic_DNA"/>
</dbReference>
<gene>
    <name evidence="9" type="ORF">L201_007934</name>
</gene>
<dbReference type="Pfam" id="PF11815">
    <property type="entry name" value="DUF3336"/>
    <property type="match status" value="1"/>
</dbReference>
<comment type="similarity">
    <text evidence="1">Belongs to the PLPL family.</text>
</comment>
<dbReference type="GeneID" id="91098602"/>
<evidence type="ECO:0000256" key="1">
    <source>
        <dbReference type="ARBA" id="ARBA00006104"/>
    </source>
</evidence>
<feature type="short sequence motif" description="GXSXG" evidence="5">
    <location>
        <begin position="339"/>
        <end position="343"/>
    </location>
</feature>
<keyword evidence="7" id="KW-0812">Transmembrane</keyword>
<dbReference type="PROSITE" id="PS51635">
    <property type="entry name" value="PNPLA"/>
    <property type="match status" value="1"/>
</dbReference>
<dbReference type="Proteomes" id="UP001355207">
    <property type="component" value="Chromosome 11"/>
</dbReference>
<dbReference type="InterPro" id="IPR050301">
    <property type="entry name" value="NTE"/>
</dbReference>
<dbReference type="InterPro" id="IPR021771">
    <property type="entry name" value="Triacylglycerol_lipase_N"/>
</dbReference>
<evidence type="ECO:0000313" key="9">
    <source>
        <dbReference type="EMBL" id="WWC92971.1"/>
    </source>
</evidence>
<dbReference type="GO" id="GO:0004806">
    <property type="term" value="F:triacylglycerol lipase activity"/>
    <property type="evidence" value="ECO:0007669"/>
    <property type="project" value="InterPro"/>
</dbReference>
<feature type="active site" description="Nucleophile" evidence="5">
    <location>
        <position position="341"/>
    </location>
</feature>
<feature type="compositionally biased region" description="Polar residues" evidence="6">
    <location>
        <begin position="708"/>
        <end position="726"/>
    </location>
</feature>
<proteinExistence type="inferred from homology"/>
<feature type="region of interest" description="Disordered" evidence="6">
    <location>
        <begin position="755"/>
        <end position="778"/>
    </location>
</feature>
<dbReference type="Gene3D" id="3.40.1090.10">
    <property type="entry name" value="Cytosolic phospholipase A2 catalytic domain"/>
    <property type="match status" value="2"/>
</dbReference>
<protein>
    <recommendedName>
        <fullName evidence="8">PNPLA domain-containing protein</fullName>
    </recommendedName>
</protein>
<feature type="domain" description="PNPLA" evidence="8">
    <location>
        <begin position="308"/>
        <end position="500"/>
    </location>
</feature>
<keyword evidence="7" id="KW-1133">Transmembrane helix</keyword>
<feature type="compositionally biased region" description="Polar residues" evidence="6">
    <location>
        <begin position="825"/>
        <end position="849"/>
    </location>
</feature>
<feature type="transmembrane region" description="Helical" evidence="7">
    <location>
        <begin position="130"/>
        <end position="152"/>
    </location>
</feature>
<feature type="region of interest" description="Disordered" evidence="6">
    <location>
        <begin position="654"/>
        <end position="674"/>
    </location>
</feature>
<feature type="compositionally biased region" description="Polar residues" evidence="6">
    <location>
        <begin position="65"/>
        <end position="76"/>
    </location>
</feature>
<evidence type="ECO:0000256" key="7">
    <source>
        <dbReference type="SAM" id="Phobius"/>
    </source>
</evidence>
<feature type="compositionally biased region" description="Polar residues" evidence="6">
    <location>
        <begin position="1"/>
        <end position="13"/>
    </location>
</feature>